<evidence type="ECO:0000256" key="1">
    <source>
        <dbReference type="SAM" id="MobiDB-lite"/>
    </source>
</evidence>
<organism evidence="2">
    <name type="scientific">Marseillevirus LCMAC202</name>
    <dbReference type="NCBI Taxonomy" id="2506606"/>
    <lineage>
        <taxon>Viruses</taxon>
        <taxon>Varidnaviria</taxon>
        <taxon>Bamfordvirae</taxon>
        <taxon>Nucleocytoviricota</taxon>
        <taxon>Megaviricetes</taxon>
        <taxon>Pimascovirales</taxon>
        <taxon>Pimascovirales incertae sedis</taxon>
        <taxon>Marseilleviridae</taxon>
    </lineage>
</organism>
<evidence type="ECO:0000313" key="2">
    <source>
        <dbReference type="EMBL" id="QBK87820.1"/>
    </source>
</evidence>
<feature type="compositionally biased region" description="Acidic residues" evidence="1">
    <location>
        <begin position="103"/>
        <end position="113"/>
    </location>
</feature>
<dbReference type="EMBL" id="MK500370">
    <property type="protein sequence ID" value="QBK87820.1"/>
    <property type="molecule type" value="Genomic_DNA"/>
</dbReference>
<gene>
    <name evidence="2" type="ORF">LCMAC202_01660</name>
</gene>
<accession>A0A481YXU8</accession>
<proteinExistence type="predicted"/>
<feature type="region of interest" description="Disordered" evidence="1">
    <location>
        <begin position="94"/>
        <end position="113"/>
    </location>
</feature>
<protein>
    <submittedName>
        <fullName evidence="2">Uncharacterized protein</fullName>
    </submittedName>
</protein>
<name>A0A481YXU8_9VIRU</name>
<reference evidence="2" key="1">
    <citation type="journal article" date="2019" name="MBio">
        <title>Virus Genomes from Deep Sea Sediments Expand the Ocean Megavirome and Support Independent Origins of Viral Gigantism.</title>
        <authorList>
            <person name="Backstrom D."/>
            <person name="Yutin N."/>
            <person name="Jorgensen S.L."/>
            <person name="Dharamshi J."/>
            <person name="Homa F."/>
            <person name="Zaremba-Niedwiedzka K."/>
            <person name="Spang A."/>
            <person name="Wolf Y.I."/>
            <person name="Koonin E.V."/>
            <person name="Ettema T.J."/>
        </authorList>
    </citation>
    <scope>NUCLEOTIDE SEQUENCE</scope>
</reference>
<sequence length="113" mass="12834">MKDLELLQTAKKKTVTFTVDTINPPVSKKTVTFTADTKNPPVSEKCSSCGHRNIIPRIREMDLCMECFKLTCNYCITSMSICVECEYELLETDTPKGISDSGDYPEYDDLYQN</sequence>